<dbReference type="InterPro" id="IPR011008">
    <property type="entry name" value="Dimeric_a/b-barrel"/>
</dbReference>
<dbReference type="SUPFAM" id="SSF54909">
    <property type="entry name" value="Dimeric alpha+beta barrel"/>
    <property type="match status" value="1"/>
</dbReference>
<proteinExistence type="predicted"/>
<gene>
    <name evidence="1" type="ORF">S7711_00920</name>
</gene>
<protein>
    <recommendedName>
        <fullName evidence="3">ABM domain-containing protein</fullName>
    </recommendedName>
</protein>
<dbReference type="EMBL" id="KL648363">
    <property type="protein sequence ID" value="KEY71098.1"/>
    <property type="molecule type" value="Genomic_DNA"/>
</dbReference>
<accession>A0A084B0L9</accession>
<dbReference type="Proteomes" id="UP000028045">
    <property type="component" value="Unassembled WGS sequence"/>
</dbReference>
<sequence length="218" mass="23821">MSFRDLVTFVFFTFKPELHVSCPSAARAAWADITAASRAVPGIRSLYLGRQVERPGEDRWVFVAGWTAAAPLAEFACSPAYAPWLASMSSRAVDGHLLLVRAFMAGTVDPALDAPVTELLTLYAVERDYLDAGLASFFEAVQTESLPGCHGIAWGEAQYPEDDDVEFPGEGALALLGWDSVEAHQSQRGEGKLIDNNIHLLRNGPKQMKMAHFPLTRL</sequence>
<name>A0A084B0L9_STACB</name>
<dbReference type="OrthoDB" id="3830579at2759"/>
<evidence type="ECO:0000313" key="2">
    <source>
        <dbReference type="Proteomes" id="UP000028045"/>
    </source>
</evidence>
<reference evidence="1 2" key="1">
    <citation type="journal article" date="2014" name="BMC Genomics">
        <title>Comparative genome sequencing reveals chemotype-specific gene clusters in the toxigenic black mold Stachybotrys.</title>
        <authorList>
            <person name="Semeiks J."/>
            <person name="Borek D."/>
            <person name="Otwinowski Z."/>
            <person name="Grishin N.V."/>
        </authorList>
    </citation>
    <scope>NUCLEOTIDE SEQUENCE [LARGE SCALE GENOMIC DNA]</scope>
    <source>
        <strain evidence="2">CBS 109288 / IBT 7711</strain>
    </source>
</reference>
<evidence type="ECO:0008006" key="3">
    <source>
        <dbReference type="Google" id="ProtNLM"/>
    </source>
</evidence>
<dbReference type="AlphaFoldDB" id="A0A084B0L9"/>
<organism evidence="1 2">
    <name type="scientific">Stachybotrys chartarum (strain CBS 109288 / IBT 7711)</name>
    <name type="common">Toxic black mold</name>
    <name type="synonym">Stilbospora chartarum</name>
    <dbReference type="NCBI Taxonomy" id="1280523"/>
    <lineage>
        <taxon>Eukaryota</taxon>
        <taxon>Fungi</taxon>
        <taxon>Dikarya</taxon>
        <taxon>Ascomycota</taxon>
        <taxon>Pezizomycotina</taxon>
        <taxon>Sordariomycetes</taxon>
        <taxon>Hypocreomycetidae</taxon>
        <taxon>Hypocreales</taxon>
        <taxon>Stachybotryaceae</taxon>
        <taxon>Stachybotrys</taxon>
    </lineage>
</organism>
<keyword evidence="2" id="KW-1185">Reference proteome</keyword>
<evidence type="ECO:0000313" key="1">
    <source>
        <dbReference type="EMBL" id="KEY71098.1"/>
    </source>
</evidence>
<dbReference type="HOGENOM" id="CLU_081631_0_0_1"/>
<dbReference type="Gene3D" id="3.30.70.100">
    <property type="match status" value="1"/>
</dbReference>